<dbReference type="AlphaFoldDB" id="A0AAV9GP04"/>
<feature type="region of interest" description="Disordered" evidence="1">
    <location>
        <begin position="22"/>
        <end position="42"/>
    </location>
</feature>
<comment type="caution">
    <text evidence="2">The sequence shown here is derived from an EMBL/GenBank/DDBJ whole genome shotgun (WGS) entry which is preliminary data.</text>
</comment>
<accession>A0AAV9GP04</accession>
<keyword evidence="3" id="KW-1185">Reference proteome</keyword>
<dbReference type="Proteomes" id="UP001321760">
    <property type="component" value="Unassembled WGS sequence"/>
</dbReference>
<proteinExistence type="predicted"/>
<evidence type="ECO:0000313" key="2">
    <source>
        <dbReference type="EMBL" id="KAK4450338.1"/>
    </source>
</evidence>
<reference evidence="2" key="2">
    <citation type="submission" date="2023-05" db="EMBL/GenBank/DDBJ databases">
        <authorList>
            <consortium name="Lawrence Berkeley National Laboratory"/>
            <person name="Steindorff A."/>
            <person name="Hensen N."/>
            <person name="Bonometti L."/>
            <person name="Westerberg I."/>
            <person name="Brannstrom I.O."/>
            <person name="Guillou S."/>
            <person name="Cros-Aarteil S."/>
            <person name="Calhoun S."/>
            <person name="Haridas S."/>
            <person name="Kuo A."/>
            <person name="Mondo S."/>
            <person name="Pangilinan J."/>
            <person name="Riley R."/>
            <person name="Labutti K."/>
            <person name="Andreopoulos B."/>
            <person name="Lipzen A."/>
            <person name="Chen C."/>
            <person name="Yanf M."/>
            <person name="Daum C."/>
            <person name="Ng V."/>
            <person name="Clum A."/>
            <person name="Ohm R."/>
            <person name="Martin F."/>
            <person name="Silar P."/>
            <person name="Natvig D."/>
            <person name="Lalanne C."/>
            <person name="Gautier V."/>
            <person name="Ament-Velasquez S.L."/>
            <person name="Kruys A."/>
            <person name="Hutchinson M.I."/>
            <person name="Powell A.J."/>
            <person name="Barry K."/>
            <person name="Miller A.N."/>
            <person name="Grigoriev I.V."/>
            <person name="Debuchy R."/>
            <person name="Gladieux P."/>
            <person name="Thoren M.H."/>
            <person name="Johannesson H."/>
        </authorList>
    </citation>
    <scope>NUCLEOTIDE SEQUENCE</scope>
    <source>
        <strain evidence="2">PSN243</strain>
    </source>
</reference>
<name>A0AAV9GP04_9PEZI</name>
<organism evidence="2 3">
    <name type="scientific">Podospora aff. communis PSN243</name>
    <dbReference type="NCBI Taxonomy" id="3040156"/>
    <lineage>
        <taxon>Eukaryota</taxon>
        <taxon>Fungi</taxon>
        <taxon>Dikarya</taxon>
        <taxon>Ascomycota</taxon>
        <taxon>Pezizomycotina</taxon>
        <taxon>Sordariomycetes</taxon>
        <taxon>Sordariomycetidae</taxon>
        <taxon>Sordariales</taxon>
        <taxon>Podosporaceae</taxon>
        <taxon>Podospora</taxon>
    </lineage>
</organism>
<dbReference type="EMBL" id="MU865933">
    <property type="protein sequence ID" value="KAK4450338.1"/>
    <property type="molecule type" value="Genomic_DNA"/>
</dbReference>
<gene>
    <name evidence="2" type="ORF">QBC34DRAFT_379538</name>
</gene>
<evidence type="ECO:0000256" key="1">
    <source>
        <dbReference type="SAM" id="MobiDB-lite"/>
    </source>
</evidence>
<sequence length="168" mass="18473">MGNTGNGYSWPENLLCELPETTSTRTTTTQPTHQPTPTPDRALPEKNSVKCFNSGFPMSNGQLQAGVNTFCGIVLRAAQVANGRRRQAGVELPGGFIVQHKLEVPGMGNQIDFSFEVNEGCAWRFDIDECRRYMKTPVDSCNCGGTNGKQGGWGQNDCLGWKTDPEWR</sequence>
<feature type="compositionally biased region" description="Low complexity" evidence="1">
    <location>
        <begin position="22"/>
        <end position="35"/>
    </location>
</feature>
<reference evidence="2" key="1">
    <citation type="journal article" date="2023" name="Mol. Phylogenet. Evol.">
        <title>Genome-scale phylogeny and comparative genomics of the fungal order Sordariales.</title>
        <authorList>
            <person name="Hensen N."/>
            <person name="Bonometti L."/>
            <person name="Westerberg I."/>
            <person name="Brannstrom I.O."/>
            <person name="Guillou S."/>
            <person name="Cros-Aarteil S."/>
            <person name="Calhoun S."/>
            <person name="Haridas S."/>
            <person name="Kuo A."/>
            <person name="Mondo S."/>
            <person name="Pangilinan J."/>
            <person name="Riley R."/>
            <person name="LaButti K."/>
            <person name="Andreopoulos B."/>
            <person name="Lipzen A."/>
            <person name="Chen C."/>
            <person name="Yan M."/>
            <person name="Daum C."/>
            <person name="Ng V."/>
            <person name="Clum A."/>
            <person name="Steindorff A."/>
            <person name="Ohm R.A."/>
            <person name="Martin F."/>
            <person name="Silar P."/>
            <person name="Natvig D.O."/>
            <person name="Lalanne C."/>
            <person name="Gautier V."/>
            <person name="Ament-Velasquez S.L."/>
            <person name="Kruys A."/>
            <person name="Hutchinson M.I."/>
            <person name="Powell A.J."/>
            <person name="Barry K."/>
            <person name="Miller A.N."/>
            <person name="Grigoriev I.V."/>
            <person name="Debuchy R."/>
            <person name="Gladieux P."/>
            <person name="Hiltunen Thoren M."/>
            <person name="Johannesson H."/>
        </authorList>
    </citation>
    <scope>NUCLEOTIDE SEQUENCE</scope>
    <source>
        <strain evidence="2">PSN243</strain>
    </source>
</reference>
<protein>
    <submittedName>
        <fullName evidence="2">Uncharacterized protein</fullName>
    </submittedName>
</protein>
<evidence type="ECO:0000313" key="3">
    <source>
        <dbReference type="Proteomes" id="UP001321760"/>
    </source>
</evidence>